<protein>
    <submittedName>
        <fullName evidence="3">Phage terminase, large subunit, PBSX family</fullName>
    </submittedName>
</protein>
<dbReference type="InterPro" id="IPR027417">
    <property type="entry name" value="P-loop_NTPase"/>
</dbReference>
<keyword evidence="4" id="KW-1185">Reference proteome</keyword>
<dbReference type="NCBIfam" id="TIGR01547">
    <property type="entry name" value="phage_term_2"/>
    <property type="match status" value="1"/>
</dbReference>
<dbReference type="PATRIC" id="fig|762968.3.peg.517"/>
<organism evidence="3 4">
    <name type="scientific">Paraprevotella clara YIT 11840</name>
    <dbReference type="NCBI Taxonomy" id="762968"/>
    <lineage>
        <taxon>Bacteria</taxon>
        <taxon>Pseudomonadati</taxon>
        <taxon>Bacteroidota</taxon>
        <taxon>Bacteroidia</taxon>
        <taxon>Bacteroidales</taxon>
        <taxon>Prevotellaceae</taxon>
        <taxon>Paraprevotella</taxon>
    </lineage>
</organism>
<dbReference type="Gene3D" id="3.30.420.280">
    <property type="match status" value="1"/>
</dbReference>
<dbReference type="EMBL" id="AFFY01000006">
    <property type="protein sequence ID" value="EHH01558.1"/>
    <property type="molecule type" value="Genomic_DNA"/>
</dbReference>
<reference evidence="3 4" key="1">
    <citation type="submission" date="2011-03" db="EMBL/GenBank/DDBJ databases">
        <authorList>
            <person name="Weinstock G."/>
            <person name="Sodergren E."/>
            <person name="Clifton S."/>
            <person name="Fulton L."/>
            <person name="Fulton B."/>
            <person name="Courtney L."/>
            <person name="Fronick C."/>
            <person name="Harrison M."/>
            <person name="Strong C."/>
            <person name="Farmer C."/>
            <person name="Delahaunty K."/>
            <person name="Markovic C."/>
            <person name="Hall O."/>
            <person name="Minx P."/>
            <person name="Tomlinson C."/>
            <person name="Mitreva M."/>
            <person name="Hou S."/>
            <person name="Chen J."/>
            <person name="Wollam A."/>
            <person name="Pepin K.H."/>
            <person name="Johnson M."/>
            <person name="Bhonagiri V."/>
            <person name="Zhang X."/>
            <person name="Suruliraj S."/>
            <person name="Warren W."/>
            <person name="Chinwalla A."/>
            <person name="Mardis E.R."/>
            <person name="Wilson R.K."/>
        </authorList>
    </citation>
    <scope>NUCLEOTIDE SEQUENCE [LARGE SCALE GENOMIC DNA]</scope>
    <source>
        <strain evidence="3 4">YIT 11840</strain>
    </source>
</reference>
<dbReference type="eggNOG" id="COG1783">
    <property type="taxonomic scope" value="Bacteria"/>
</dbReference>
<gene>
    <name evidence="3" type="ORF">HMPREF9441_00581</name>
</gene>
<evidence type="ECO:0000313" key="4">
    <source>
        <dbReference type="Proteomes" id="UP000003598"/>
    </source>
</evidence>
<dbReference type="InterPro" id="IPR035413">
    <property type="entry name" value="Terminase_L_C"/>
</dbReference>
<dbReference type="OrthoDB" id="9768556at2"/>
<dbReference type="RefSeq" id="WP_008617600.1">
    <property type="nucleotide sequence ID" value="NZ_JH376582.1"/>
</dbReference>
<dbReference type="PANTHER" id="PTHR39184:SF1">
    <property type="entry name" value="PBSX PHAGE TERMINASE LARGE SUBUNIT"/>
    <property type="match status" value="1"/>
</dbReference>
<feature type="domain" description="Phage terminase large subunit N-terminal" evidence="1">
    <location>
        <begin position="25"/>
        <end position="210"/>
    </location>
</feature>
<comment type="caution">
    <text evidence="3">The sequence shown here is derived from an EMBL/GenBank/DDBJ whole genome shotgun (WGS) entry which is preliminary data.</text>
</comment>
<dbReference type="AlphaFoldDB" id="G5SMK6"/>
<dbReference type="GeneID" id="93556314"/>
<proteinExistence type="predicted"/>
<evidence type="ECO:0000313" key="3">
    <source>
        <dbReference type="EMBL" id="EHH01558.1"/>
    </source>
</evidence>
<evidence type="ECO:0000259" key="2">
    <source>
        <dbReference type="Pfam" id="PF17288"/>
    </source>
</evidence>
<dbReference type="Proteomes" id="UP000003598">
    <property type="component" value="Unassembled WGS sequence"/>
</dbReference>
<dbReference type="InterPro" id="IPR052380">
    <property type="entry name" value="Viral_DNA_packaging_terminase"/>
</dbReference>
<dbReference type="InterPro" id="IPR035412">
    <property type="entry name" value="Terminase_L_N"/>
</dbReference>
<evidence type="ECO:0000259" key="1">
    <source>
        <dbReference type="Pfam" id="PF04466"/>
    </source>
</evidence>
<dbReference type="STRING" id="762968.HMPREF9441_00581"/>
<dbReference type="HOGENOM" id="CLU_035697_3_0_10"/>
<dbReference type="InterPro" id="IPR006437">
    <property type="entry name" value="Phage_terminase_lsu"/>
</dbReference>
<accession>G5SMK6</accession>
<dbReference type="Pfam" id="PF17288">
    <property type="entry name" value="Terminase_3C"/>
    <property type="match status" value="1"/>
</dbReference>
<sequence>MATKKIATTPVYQKLDAAYRSGRYNVFVLEGGSRSSKTYSIIQFWIRYAYEHQDRVRRVIVSRLKATWITATVLKDFLDVLKDYGLYDKRNHNKSVGAGVYTLYTTEFWFLGLDDEQRIHGMKSDAFWINEAVESSFDDYAQLMQRCSGFAVLDYNPSYDEHWIYDKICKREKTRYMHSTMLDNPLIPDNAKEQILSYEPTEYNIQHGTADKRKWQIYGLGKRASLEGLIYENWGYCKEIPSGLSKRGYGMDLGFTLDPTGIVECAFDVQTNTLYLRELCYRTHMEAADIIKFYKRKQPMRVMSESADPRLVSEIHNAGIRIYPVVKGQGSVEASISVMHGYRIMITEDSVNLIKEIKNYTWMFDDKIKKFINKPADGQADHLLDAARYWVMGELMGRIKQPRDNSGIFAH</sequence>
<dbReference type="PANTHER" id="PTHR39184">
    <property type="match status" value="1"/>
</dbReference>
<feature type="domain" description="Phage terminase large subunit C-terminal" evidence="2">
    <location>
        <begin position="252"/>
        <end position="391"/>
    </location>
</feature>
<dbReference type="Pfam" id="PF04466">
    <property type="entry name" value="Terminase_3"/>
    <property type="match status" value="1"/>
</dbReference>
<dbReference type="Gene3D" id="3.40.50.300">
    <property type="entry name" value="P-loop containing nucleotide triphosphate hydrolases"/>
    <property type="match status" value="1"/>
</dbReference>
<name>G5SMK6_9BACT</name>